<evidence type="ECO:0000313" key="2">
    <source>
        <dbReference type="Proteomes" id="UP001291623"/>
    </source>
</evidence>
<comment type="caution">
    <text evidence="1">The sequence shown here is derived from an EMBL/GenBank/DDBJ whole genome shotgun (WGS) entry which is preliminary data.</text>
</comment>
<proteinExistence type="predicted"/>
<gene>
    <name evidence="1" type="ORF">RND71_036515</name>
</gene>
<dbReference type="Proteomes" id="UP001291623">
    <property type="component" value="Unassembled WGS sequence"/>
</dbReference>
<name>A0AAE1UXX4_9SOLA</name>
<dbReference type="AlphaFoldDB" id="A0AAE1UXX4"/>
<accession>A0AAE1UXX4</accession>
<organism evidence="1 2">
    <name type="scientific">Anisodus tanguticus</name>
    <dbReference type="NCBI Taxonomy" id="243964"/>
    <lineage>
        <taxon>Eukaryota</taxon>
        <taxon>Viridiplantae</taxon>
        <taxon>Streptophyta</taxon>
        <taxon>Embryophyta</taxon>
        <taxon>Tracheophyta</taxon>
        <taxon>Spermatophyta</taxon>
        <taxon>Magnoliopsida</taxon>
        <taxon>eudicotyledons</taxon>
        <taxon>Gunneridae</taxon>
        <taxon>Pentapetalae</taxon>
        <taxon>asterids</taxon>
        <taxon>lamiids</taxon>
        <taxon>Solanales</taxon>
        <taxon>Solanaceae</taxon>
        <taxon>Solanoideae</taxon>
        <taxon>Hyoscyameae</taxon>
        <taxon>Anisodus</taxon>
    </lineage>
</organism>
<protein>
    <submittedName>
        <fullName evidence="1">Uncharacterized protein</fullName>
    </submittedName>
</protein>
<dbReference type="EMBL" id="JAVYJV010000020">
    <property type="protein sequence ID" value="KAK4343421.1"/>
    <property type="molecule type" value="Genomic_DNA"/>
</dbReference>
<sequence>MAPGRPSTSRRKLEDVIMLHDVGDILDLIDQPMLHFESYIWNKYGRHVCELNKRVQDPYLKAERTHLQQSLGDENMKPLIHTDGTGYISQDLARKCPQDFFNVKHKYANLEEKVHD</sequence>
<evidence type="ECO:0000313" key="1">
    <source>
        <dbReference type="EMBL" id="KAK4343421.1"/>
    </source>
</evidence>
<keyword evidence="2" id="KW-1185">Reference proteome</keyword>
<reference evidence="1" key="1">
    <citation type="submission" date="2023-12" db="EMBL/GenBank/DDBJ databases">
        <title>Genome assembly of Anisodus tanguticus.</title>
        <authorList>
            <person name="Wang Y.-J."/>
        </authorList>
    </citation>
    <scope>NUCLEOTIDE SEQUENCE</scope>
    <source>
        <strain evidence="1">KB-2021</strain>
        <tissue evidence="1">Leaf</tissue>
    </source>
</reference>